<dbReference type="Proteomes" id="UP000323565">
    <property type="component" value="Chromosome"/>
</dbReference>
<keyword evidence="2" id="KW-1133">Transmembrane helix</keyword>
<evidence type="ECO:0000313" key="4">
    <source>
        <dbReference type="Proteomes" id="UP000323565"/>
    </source>
</evidence>
<dbReference type="Gene3D" id="3.10.350.10">
    <property type="entry name" value="LysM domain"/>
    <property type="match status" value="1"/>
</dbReference>
<feature type="region of interest" description="Disordered" evidence="1">
    <location>
        <begin position="131"/>
        <end position="161"/>
    </location>
</feature>
<feature type="region of interest" description="Disordered" evidence="1">
    <location>
        <begin position="77"/>
        <end position="96"/>
    </location>
</feature>
<accession>A0ABX5ZA91</accession>
<keyword evidence="2" id="KW-0812">Transmembrane</keyword>
<evidence type="ECO:0000256" key="2">
    <source>
        <dbReference type="SAM" id="Phobius"/>
    </source>
</evidence>
<proteinExistence type="predicted"/>
<name>A0ABX5ZA91_9MICO</name>
<protein>
    <recommendedName>
        <fullName evidence="5">LysM domain-containing protein</fullName>
    </recommendedName>
</protein>
<dbReference type="EMBL" id="CP043031">
    <property type="protein sequence ID" value="QEH93681.1"/>
    <property type="molecule type" value="Genomic_DNA"/>
</dbReference>
<feature type="compositionally biased region" description="Polar residues" evidence="1">
    <location>
        <begin position="84"/>
        <end position="96"/>
    </location>
</feature>
<keyword evidence="2" id="KW-0472">Membrane</keyword>
<gene>
    <name evidence="3" type="ORF">FV141_09200</name>
</gene>
<evidence type="ECO:0008006" key="5">
    <source>
        <dbReference type="Google" id="ProtNLM"/>
    </source>
</evidence>
<evidence type="ECO:0000313" key="3">
    <source>
        <dbReference type="EMBL" id="QEH93681.1"/>
    </source>
</evidence>
<dbReference type="InterPro" id="IPR036779">
    <property type="entry name" value="LysM_dom_sf"/>
</dbReference>
<dbReference type="CDD" id="cd00118">
    <property type="entry name" value="LysM"/>
    <property type="match status" value="1"/>
</dbReference>
<keyword evidence="4" id="KW-1185">Reference proteome</keyword>
<evidence type="ECO:0000256" key="1">
    <source>
        <dbReference type="SAM" id="MobiDB-lite"/>
    </source>
</evidence>
<reference evidence="3 4" key="1">
    <citation type="submission" date="2019-08" db="EMBL/GenBank/DDBJ databases">
        <title>Dermacoccus abyssi strain HZAU 226, whole genome Nanopore sequencing project.</title>
        <authorList>
            <person name="Guo A."/>
            <person name="Zhang X."/>
            <person name="Ruan Y."/>
            <person name="Liu W."/>
            <person name="Chen Q."/>
            <person name="Gu L."/>
        </authorList>
    </citation>
    <scope>NUCLEOTIDE SEQUENCE [LARGE SCALE GENOMIC DNA]</scope>
    <source>
        <strain evidence="3 4">HZAU 226</strain>
    </source>
</reference>
<feature type="transmembrane region" description="Helical" evidence="2">
    <location>
        <begin position="47"/>
        <end position="64"/>
    </location>
</feature>
<dbReference type="InterPro" id="IPR018392">
    <property type="entry name" value="LysM"/>
</dbReference>
<sequence length="268" mass="27139">MTAHTSARERRLAATFAFATTLACSGGALWSATHLLGLRAGTTDEAVAAAFVAVACACLVRLAWVCGAATLDLLATPAAGTPTESPATTNETAHNSSTRMRAASLFLALAALVGSGAATSSASPVTGISVTATTPAPSPDFGPAPLIEPSAPASPDFEEEPEPRQMTRVCSSAPEPGWVPSSRSVDAHSCRLVMPTGRSSATGTHVVLRGQNLWSIAAAHLPENAPGEVVADAVSAWIEANPSLRENPDIIHAGDVLTVPGSSVGGTR</sequence>
<organism evidence="3 4">
    <name type="scientific">Dermacoccus abyssi</name>
    <dbReference type="NCBI Taxonomy" id="322596"/>
    <lineage>
        <taxon>Bacteria</taxon>
        <taxon>Bacillati</taxon>
        <taxon>Actinomycetota</taxon>
        <taxon>Actinomycetes</taxon>
        <taxon>Micrococcales</taxon>
        <taxon>Dermacoccaceae</taxon>
        <taxon>Dermacoccus</taxon>
    </lineage>
</organism>